<dbReference type="GO" id="GO:0046983">
    <property type="term" value="F:protein dimerization activity"/>
    <property type="evidence" value="ECO:0007669"/>
    <property type="project" value="InterPro"/>
</dbReference>
<evidence type="ECO:0000256" key="2">
    <source>
        <dbReference type="ARBA" id="ARBA00023015"/>
    </source>
</evidence>
<dbReference type="PROSITE" id="PS50888">
    <property type="entry name" value="BHLH"/>
    <property type="match status" value="1"/>
</dbReference>
<dbReference type="PANTHER" id="PTHR15741">
    <property type="entry name" value="BASIC HELIX-LOOP-HELIX ZIP TRANSCRIPTION FACTOR"/>
    <property type="match status" value="1"/>
</dbReference>
<feature type="compositionally biased region" description="Basic residues" evidence="6">
    <location>
        <begin position="170"/>
        <end position="180"/>
    </location>
</feature>
<keyword evidence="4" id="KW-0804">Transcription</keyword>
<protein>
    <submittedName>
        <fullName evidence="8">10332_t:CDS:1</fullName>
    </submittedName>
</protein>
<reference evidence="8" key="1">
    <citation type="submission" date="2021-06" db="EMBL/GenBank/DDBJ databases">
        <authorList>
            <person name="Kallberg Y."/>
            <person name="Tangrot J."/>
            <person name="Rosling A."/>
        </authorList>
    </citation>
    <scope>NUCLEOTIDE SEQUENCE</scope>
    <source>
        <strain evidence="8">BR232B</strain>
    </source>
</reference>
<dbReference type="InterPro" id="IPR052207">
    <property type="entry name" value="Max-like/E-box_TFs"/>
</dbReference>
<feature type="compositionally biased region" description="Polar residues" evidence="6">
    <location>
        <begin position="149"/>
        <end position="167"/>
    </location>
</feature>
<dbReference type="GO" id="GO:0000981">
    <property type="term" value="F:DNA-binding transcription factor activity, RNA polymerase II-specific"/>
    <property type="evidence" value="ECO:0007669"/>
    <property type="project" value="TreeGrafter"/>
</dbReference>
<keyword evidence="3" id="KW-0238">DNA-binding</keyword>
<keyword evidence="5" id="KW-0539">Nucleus</keyword>
<evidence type="ECO:0000256" key="3">
    <source>
        <dbReference type="ARBA" id="ARBA00023125"/>
    </source>
</evidence>
<proteinExistence type="predicted"/>
<dbReference type="SUPFAM" id="SSF47459">
    <property type="entry name" value="HLH, helix-loop-helix DNA-binding domain"/>
    <property type="match status" value="1"/>
</dbReference>
<feature type="compositionally biased region" description="Low complexity" evidence="6">
    <location>
        <begin position="264"/>
        <end position="282"/>
    </location>
</feature>
<dbReference type="InterPro" id="IPR011598">
    <property type="entry name" value="bHLH_dom"/>
</dbReference>
<dbReference type="AlphaFoldDB" id="A0A9N9BXU9"/>
<dbReference type="InterPro" id="IPR036638">
    <property type="entry name" value="HLH_DNA-bd_sf"/>
</dbReference>
<comment type="caution">
    <text evidence="8">The sequence shown here is derived from an EMBL/GenBank/DDBJ whole genome shotgun (WGS) entry which is preliminary data.</text>
</comment>
<evidence type="ECO:0000256" key="6">
    <source>
        <dbReference type="SAM" id="MobiDB-lite"/>
    </source>
</evidence>
<feature type="region of interest" description="Disordered" evidence="6">
    <location>
        <begin position="389"/>
        <end position="409"/>
    </location>
</feature>
<dbReference type="Gene3D" id="4.10.280.10">
    <property type="entry name" value="Helix-loop-helix DNA-binding domain"/>
    <property type="match status" value="1"/>
</dbReference>
<dbReference type="GO" id="GO:0005634">
    <property type="term" value="C:nucleus"/>
    <property type="evidence" value="ECO:0007669"/>
    <property type="project" value="UniProtKB-SubCell"/>
</dbReference>
<evidence type="ECO:0000256" key="5">
    <source>
        <dbReference type="ARBA" id="ARBA00023242"/>
    </source>
</evidence>
<evidence type="ECO:0000313" key="8">
    <source>
        <dbReference type="EMBL" id="CAG8579706.1"/>
    </source>
</evidence>
<feature type="compositionally biased region" description="Basic and acidic residues" evidence="6">
    <location>
        <begin position="181"/>
        <end position="194"/>
    </location>
</feature>
<feature type="region of interest" description="Disordered" evidence="6">
    <location>
        <begin position="138"/>
        <end position="298"/>
    </location>
</feature>
<feature type="compositionally biased region" description="Acidic residues" evidence="6">
    <location>
        <begin position="399"/>
        <end position="409"/>
    </location>
</feature>
<keyword evidence="9" id="KW-1185">Reference proteome</keyword>
<comment type="subcellular location">
    <subcellularLocation>
        <location evidence="1">Nucleus</location>
    </subcellularLocation>
</comment>
<name>A0A9N9BXU9_9GLOM</name>
<dbReference type="EMBL" id="CAJVPI010000881">
    <property type="protein sequence ID" value="CAG8579706.1"/>
    <property type="molecule type" value="Genomic_DNA"/>
</dbReference>
<dbReference type="PANTHER" id="PTHR15741:SF27">
    <property type="entry name" value="TRANSCRIPTION FACTOR AP-4"/>
    <property type="match status" value="1"/>
</dbReference>
<dbReference type="OrthoDB" id="5778525at2759"/>
<evidence type="ECO:0000256" key="1">
    <source>
        <dbReference type="ARBA" id="ARBA00004123"/>
    </source>
</evidence>
<feature type="compositionally biased region" description="Basic and acidic residues" evidence="6">
    <location>
        <begin position="222"/>
        <end position="238"/>
    </location>
</feature>
<evidence type="ECO:0000256" key="4">
    <source>
        <dbReference type="ARBA" id="ARBA00023163"/>
    </source>
</evidence>
<dbReference type="Pfam" id="PF00010">
    <property type="entry name" value="HLH"/>
    <property type="match status" value="1"/>
</dbReference>
<keyword evidence="2" id="KW-0805">Transcription regulation</keyword>
<accession>A0A9N9BXU9</accession>
<gene>
    <name evidence="8" type="ORF">PBRASI_LOCUS6551</name>
</gene>
<evidence type="ECO:0000313" key="9">
    <source>
        <dbReference type="Proteomes" id="UP000789739"/>
    </source>
</evidence>
<feature type="domain" description="BHLH" evidence="7">
    <location>
        <begin position="306"/>
        <end position="371"/>
    </location>
</feature>
<feature type="compositionally biased region" description="Low complexity" evidence="6">
    <location>
        <begin position="240"/>
        <end position="250"/>
    </location>
</feature>
<dbReference type="GO" id="GO:0000978">
    <property type="term" value="F:RNA polymerase II cis-regulatory region sequence-specific DNA binding"/>
    <property type="evidence" value="ECO:0007669"/>
    <property type="project" value="TreeGrafter"/>
</dbReference>
<dbReference type="Proteomes" id="UP000789739">
    <property type="component" value="Unassembled WGS sequence"/>
</dbReference>
<organism evidence="8 9">
    <name type="scientific">Paraglomus brasilianum</name>
    <dbReference type="NCBI Taxonomy" id="144538"/>
    <lineage>
        <taxon>Eukaryota</taxon>
        <taxon>Fungi</taxon>
        <taxon>Fungi incertae sedis</taxon>
        <taxon>Mucoromycota</taxon>
        <taxon>Glomeromycotina</taxon>
        <taxon>Glomeromycetes</taxon>
        <taxon>Paraglomerales</taxon>
        <taxon>Paraglomeraceae</taxon>
        <taxon>Paraglomus</taxon>
    </lineage>
</organism>
<evidence type="ECO:0000259" key="7">
    <source>
        <dbReference type="PROSITE" id="PS50888"/>
    </source>
</evidence>
<sequence length="409" mass="45501">MAYSADSESMLRYPEQMQHDPILTDSDQKFMTHWFESLEEDEPPNGMLDINGQPQTQQQGQQGLAYADPLHMTRPFQPNYQLESSQSPYPSYYNIPTSINIPNNNFSPNPTFHNGGMIGNAMSNSFVHNSLRQGHIGVGLNGINGMGGSEQTIPSRRQRSPSPNDGSRGSIKRNPSRRKSVRESNDVAEDERAARAGNKNETLRQQQDDGEFIQQQQGTLLESRERRSQSGDDGEKTDGQQSQSSESESSGKQLGDGDKSNEVSGSSNGNASASTSLTSATTKPNPMPSRGGRSKKGHHELLTEAEKKANHIASEQKRRQNIRLGFDQLVEIVPTLSQCHRSEALILQKCEYEVGNVRTIEILTVEYIQQLLIQKNDLKDRVKSLQQTLGDTPERYDDSSSEGELDIMF</sequence>
<feature type="compositionally biased region" description="Gly residues" evidence="6">
    <location>
        <begin position="138"/>
        <end position="148"/>
    </location>
</feature>